<evidence type="ECO:0000256" key="8">
    <source>
        <dbReference type="ARBA" id="ARBA00025164"/>
    </source>
</evidence>
<dbReference type="InterPro" id="IPR015797">
    <property type="entry name" value="NUDIX_hydrolase-like_dom_sf"/>
</dbReference>
<gene>
    <name evidence="15" type="ORF">SAMN05421720_11114</name>
</gene>
<dbReference type="PROSITE" id="PS00893">
    <property type="entry name" value="NUDIX_BOX"/>
    <property type="match status" value="1"/>
</dbReference>
<dbReference type="Gene3D" id="3.90.79.10">
    <property type="entry name" value="Nucleoside Triphosphate Pyrophosphohydrolase"/>
    <property type="match status" value="1"/>
</dbReference>
<evidence type="ECO:0000256" key="3">
    <source>
        <dbReference type="ARBA" id="ARBA00012453"/>
    </source>
</evidence>
<dbReference type="GO" id="GO:0019693">
    <property type="term" value="P:ribose phosphate metabolic process"/>
    <property type="evidence" value="ECO:0007669"/>
    <property type="project" value="TreeGrafter"/>
</dbReference>
<dbReference type="STRING" id="69960.SAMN05421720_11114"/>
<evidence type="ECO:0000256" key="5">
    <source>
        <dbReference type="ARBA" id="ARBA00022723"/>
    </source>
</evidence>
<dbReference type="CDD" id="cd24155">
    <property type="entry name" value="NUDIX_ADPRase"/>
    <property type="match status" value="1"/>
</dbReference>
<keyword evidence="5 13" id="KW-0479">Metal-binding</keyword>
<keyword evidence="16" id="KW-1185">Reference proteome</keyword>
<dbReference type="InterPro" id="IPR004385">
    <property type="entry name" value="NDP_pyrophosphatase"/>
</dbReference>
<name>A0A1G7FD03_9PROT</name>
<proteinExistence type="inferred from homology"/>
<feature type="binding site" evidence="13">
    <location>
        <position position="169"/>
    </location>
    <ligand>
        <name>Mg(2+)</name>
        <dbReference type="ChEBI" id="CHEBI:18420"/>
        <label>1</label>
    </ligand>
</feature>
<dbReference type="GO" id="GO:0047631">
    <property type="term" value="F:ADP-ribose diphosphatase activity"/>
    <property type="evidence" value="ECO:0007669"/>
    <property type="project" value="UniProtKB-EC"/>
</dbReference>
<dbReference type="GO" id="GO:0005829">
    <property type="term" value="C:cytosol"/>
    <property type="evidence" value="ECO:0007669"/>
    <property type="project" value="TreeGrafter"/>
</dbReference>
<feature type="domain" description="Nudix hydrolase" evidence="14">
    <location>
        <begin position="60"/>
        <end position="203"/>
    </location>
</feature>
<evidence type="ECO:0000256" key="2">
    <source>
        <dbReference type="ARBA" id="ARBA00007482"/>
    </source>
</evidence>
<feature type="binding site" evidence="13">
    <location>
        <position position="121"/>
    </location>
    <ligand>
        <name>Mg(2+)</name>
        <dbReference type="ChEBI" id="CHEBI:18420"/>
        <label>1</label>
    </ligand>
</feature>
<evidence type="ECO:0000256" key="1">
    <source>
        <dbReference type="ARBA" id="ARBA00001946"/>
    </source>
</evidence>
<evidence type="ECO:0000256" key="4">
    <source>
        <dbReference type="ARBA" id="ARBA00013297"/>
    </source>
</evidence>
<evidence type="ECO:0000256" key="11">
    <source>
        <dbReference type="ARBA" id="ARBA00033056"/>
    </source>
</evidence>
<comment type="similarity">
    <text evidence="2">Belongs to the Nudix hydrolase family. NudF subfamily.</text>
</comment>
<dbReference type="GO" id="GO:0019144">
    <property type="term" value="F:ADP-sugar diphosphatase activity"/>
    <property type="evidence" value="ECO:0007669"/>
    <property type="project" value="TreeGrafter"/>
</dbReference>
<evidence type="ECO:0000256" key="6">
    <source>
        <dbReference type="ARBA" id="ARBA00022801"/>
    </source>
</evidence>
<dbReference type="EMBL" id="FNAP01000011">
    <property type="protein sequence ID" value="SDE73762.1"/>
    <property type="molecule type" value="Genomic_DNA"/>
</dbReference>
<dbReference type="OrthoDB" id="5292471at2"/>
<accession>A0A1G7FD03</accession>
<evidence type="ECO:0000256" key="9">
    <source>
        <dbReference type="ARBA" id="ARBA00030162"/>
    </source>
</evidence>
<evidence type="ECO:0000256" key="7">
    <source>
        <dbReference type="ARBA" id="ARBA00022842"/>
    </source>
</evidence>
<dbReference type="PANTHER" id="PTHR11839:SF5">
    <property type="entry name" value="ADP-RIBOSE PYROPHOSPHATASE"/>
    <property type="match status" value="1"/>
</dbReference>
<evidence type="ECO:0000256" key="12">
    <source>
        <dbReference type="ARBA" id="ARBA00049546"/>
    </source>
</evidence>
<dbReference type="NCBIfam" id="TIGR00052">
    <property type="entry name" value="nudix-type nucleoside diphosphatase, YffH/AdpP family"/>
    <property type="match status" value="1"/>
</dbReference>
<evidence type="ECO:0000256" key="13">
    <source>
        <dbReference type="PIRSR" id="PIRSR604385-2"/>
    </source>
</evidence>
<comment type="catalytic activity">
    <reaction evidence="12">
        <text>ADP-D-ribose + H2O = D-ribose 5-phosphate + AMP + 2 H(+)</text>
        <dbReference type="Rhea" id="RHEA:10412"/>
        <dbReference type="ChEBI" id="CHEBI:15377"/>
        <dbReference type="ChEBI" id="CHEBI:15378"/>
        <dbReference type="ChEBI" id="CHEBI:57967"/>
        <dbReference type="ChEBI" id="CHEBI:78346"/>
        <dbReference type="ChEBI" id="CHEBI:456215"/>
        <dbReference type="EC" id="3.6.1.13"/>
    </reaction>
</comment>
<dbReference type="InterPro" id="IPR000086">
    <property type="entry name" value="NUDIX_hydrolase_dom"/>
</dbReference>
<dbReference type="Pfam" id="PF00293">
    <property type="entry name" value="NUDIX"/>
    <property type="match status" value="1"/>
</dbReference>
<dbReference type="Proteomes" id="UP000199412">
    <property type="component" value="Unassembled WGS sequence"/>
</dbReference>
<evidence type="ECO:0000259" key="14">
    <source>
        <dbReference type="PROSITE" id="PS51462"/>
    </source>
</evidence>
<comment type="function">
    <text evidence="8">Acts on ADP-mannose and ADP-glucose as well as ADP-ribose. Prevents glycogen biosynthesis. The reaction catalyzed by this enzyme is a limiting step of the gluconeogenic process.</text>
</comment>
<dbReference type="PROSITE" id="PS51462">
    <property type="entry name" value="NUDIX"/>
    <property type="match status" value="1"/>
</dbReference>
<evidence type="ECO:0000313" key="16">
    <source>
        <dbReference type="Proteomes" id="UP000199412"/>
    </source>
</evidence>
<dbReference type="GO" id="GO:0006753">
    <property type="term" value="P:nucleoside phosphate metabolic process"/>
    <property type="evidence" value="ECO:0007669"/>
    <property type="project" value="TreeGrafter"/>
</dbReference>
<feature type="binding site" evidence="13">
    <location>
        <position position="117"/>
    </location>
    <ligand>
        <name>Mg(2+)</name>
        <dbReference type="ChEBI" id="CHEBI:18420"/>
        <label>1</label>
    </ligand>
</feature>
<evidence type="ECO:0000256" key="10">
    <source>
        <dbReference type="ARBA" id="ARBA00030308"/>
    </source>
</evidence>
<dbReference type="EC" id="3.6.1.13" evidence="3"/>
<keyword evidence="7 13" id="KW-0460">Magnesium</keyword>
<dbReference type="SUPFAM" id="SSF55811">
    <property type="entry name" value="Nudix"/>
    <property type="match status" value="1"/>
</dbReference>
<dbReference type="AlphaFoldDB" id="A0A1G7FD03"/>
<feature type="binding site" evidence="13">
    <location>
        <position position="101"/>
    </location>
    <ligand>
        <name>Mg(2+)</name>
        <dbReference type="ChEBI" id="CHEBI:18420"/>
        <label>1</label>
    </ligand>
</feature>
<dbReference type="InterPro" id="IPR020084">
    <property type="entry name" value="NUDIX_hydrolase_CS"/>
</dbReference>
<organism evidence="15 16">
    <name type="scientific">Rhodospira trueperi</name>
    <dbReference type="NCBI Taxonomy" id="69960"/>
    <lineage>
        <taxon>Bacteria</taxon>
        <taxon>Pseudomonadati</taxon>
        <taxon>Pseudomonadota</taxon>
        <taxon>Alphaproteobacteria</taxon>
        <taxon>Rhodospirillales</taxon>
        <taxon>Rhodospirillaceae</taxon>
        <taxon>Rhodospira</taxon>
    </lineage>
</organism>
<dbReference type="RefSeq" id="WP_092787286.1">
    <property type="nucleotide sequence ID" value="NZ_FNAP01000011.1"/>
</dbReference>
<dbReference type="PANTHER" id="PTHR11839">
    <property type="entry name" value="UDP/ADP-SUGAR PYROPHOSPHATASE"/>
    <property type="match status" value="1"/>
</dbReference>
<sequence length="219" mass="23679">MSTESPPLHDRDTLNARPDAVTVEQREAAFRGYFHIDRYRLRHALFAGGQGAPITRELLERGHAVAVLPYDPVHDAVVLIEQFRVGALGAGMGPWLLEIVAGIIDDGEEAAAVAERETLEESGCRVTALEPVQTWLSSPGCTSETVALFVARVDAGAVAGLHGLAHEGEDIRPTVLPVTELFHLMRAGRLDNATILIAAQWLALNREALRARWLDGPAG</sequence>
<comment type="cofactor">
    <cofactor evidence="1 13">
        <name>Mg(2+)</name>
        <dbReference type="ChEBI" id="CHEBI:18420"/>
    </cofactor>
</comment>
<reference evidence="15 16" key="1">
    <citation type="submission" date="2016-10" db="EMBL/GenBank/DDBJ databases">
        <authorList>
            <person name="de Groot N.N."/>
        </authorList>
    </citation>
    <scope>NUCLEOTIDE SEQUENCE [LARGE SCALE GENOMIC DNA]</scope>
    <source>
        <strain evidence="15 16">ATCC 700224</strain>
    </source>
</reference>
<protein>
    <recommendedName>
        <fullName evidence="4">ADP-ribose pyrophosphatase</fullName>
        <ecNumber evidence="3">3.6.1.13</ecNumber>
    </recommendedName>
    <alternativeName>
        <fullName evidence="9">ADP-ribose diphosphatase</fullName>
    </alternativeName>
    <alternativeName>
        <fullName evidence="11">ADP-ribose phosphohydrolase</fullName>
    </alternativeName>
    <alternativeName>
        <fullName evidence="10">Adenosine diphosphoribose pyrophosphatase</fullName>
    </alternativeName>
</protein>
<evidence type="ECO:0000313" key="15">
    <source>
        <dbReference type="EMBL" id="SDE73762.1"/>
    </source>
</evidence>
<dbReference type="GO" id="GO:0046872">
    <property type="term" value="F:metal ion binding"/>
    <property type="evidence" value="ECO:0007669"/>
    <property type="project" value="UniProtKB-KW"/>
</dbReference>
<keyword evidence="6" id="KW-0378">Hydrolase</keyword>